<dbReference type="SUPFAM" id="SSF54506">
    <property type="entry name" value="Diaminopimelate epimerase-like"/>
    <property type="match status" value="2"/>
</dbReference>
<accession>A0AA39Z349</accession>
<dbReference type="PRINTS" id="PR00081">
    <property type="entry name" value="GDHRDH"/>
</dbReference>
<sequence>MVGGPRVAIRRFHQSAPPLKQQNRLPAAYYRGGTSRAVFFRQEDLPADQTRWDNIFRGVIGSPDPNGRQLDGMGGGLSSLSKVCVVGTSSRDDADVDYTFVAIGVKNPEVDFSSNCGNMTSAVGPFAVDSGLFRAADGNATVRIHNTNTGKIIHAKFPVDVSEAEADGDLAIDGVAGTGAKIQLAFLNPSGSKTGKLLPTGNVTDKFDGITATCIDVGNPCVFVQASDLGVSGSILSHDIEAHPTLLGRLDSVRRKAAVAMGISTTEDAAPGSIPKIAMVSATHSHKILSGQSLDEDAYKNAGLQPAPKILGLPANLLSPDVPALMLNAVKRDFGGKLDILVNNAAYDEFRPIGELDPDYVQRSLFGNIQTLVMSVDVLFREGVFQPNSRIVNISAELTRSPLPHNSFGLFAATKAAMESLTRTWADIFGKHPSMAGTTVNSLLVGATETDAFCKGLSPEMTKAVVDRIVGNTSLARLGKPEDAADLVGLLVSERAGWITGSVVAANGGTVKIL</sequence>
<evidence type="ECO:0000256" key="2">
    <source>
        <dbReference type="ARBA" id="ARBA00023235"/>
    </source>
</evidence>
<name>A0AA39Z349_9PEZI</name>
<dbReference type="Gene3D" id="3.10.310.10">
    <property type="entry name" value="Diaminopimelate Epimerase, Chain A, domain 1"/>
    <property type="match status" value="2"/>
</dbReference>
<dbReference type="PRINTS" id="PR00080">
    <property type="entry name" value="SDRFAMILY"/>
</dbReference>
<dbReference type="AlphaFoldDB" id="A0AA39Z349"/>
<protein>
    <submittedName>
        <fullName evidence="3">3-methylitaconate isomerase</fullName>
    </submittedName>
</protein>
<comment type="caution">
    <text evidence="3">The sequence shown here is derived from an EMBL/GenBank/DDBJ whole genome shotgun (WGS) entry which is preliminary data.</text>
</comment>
<dbReference type="SUPFAM" id="SSF51735">
    <property type="entry name" value="NAD(P)-binding Rossmann-fold domains"/>
    <property type="match status" value="1"/>
</dbReference>
<dbReference type="Pfam" id="PF13561">
    <property type="entry name" value="adh_short_C2"/>
    <property type="match status" value="1"/>
</dbReference>
<dbReference type="GO" id="GO:0016853">
    <property type="term" value="F:isomerase activity"/>
    <property type="evidence" value="ECO:0007669"/>
    <property type="project" value="UniProtKB-KW"/>
</dbReference>
<comment type="similarity">
    <text evidence="1">Belongs to the PrpF family.</text>
</comment>
<evidence type="ECO:0000256" key="1">
    <source>
        <dbReference type="ARBA" id="ARBA00007673"/>
    </source>
</evidence>
<dbReference type="InterPro" id="IPR002347">
    <property type="entry name" value="SDR_fam"/>
</dbReference>
<organism evidence="3 4">
    <name type="scientific">Lasiodiplodia hormozganensis</name>
    <dbReference type="NCBI Taxonomy" id="869390"/>
    <lineage>
        <taxon>Eukaryota</taxon>
        <taxon>Fungi</taxon>
        <taxon>Dikarya</taxon>
        <taxon>Ascomycota</taxon>
        <taxon>Pezizomycotina</taxon>
        <taxon>Dothideomycetes</taxon>
        <taxon>Dothideomycetes incertae sedis</taxon>
        <taxon>Botryosphaeriales</taxon>
        <taxon>Botryosphaeriaceae</taxon>
        <taxon>Lasiodiplodia</taxon>
    </lineage>
</organism>
<dbReference type="Gene3D" id="3.40.50.720">
    <property type="entry name" value="NAD(P)-binding Rossmann-like Domain"/>
    <property type="match status" value="1"/>
</dbReference>
<dbReference type="Proteomes" id="UP001175001">
    <property type="component" value="Unassembled WGS sequence"/>
</dbReference>
<keyword evidence="2 3" id="KW-0413">Isomerase</keyword>
<gene>
    <name evidence="3" type="primary">mii_1</name>
    <name evidence="3" type="ORF">DIS24_g1455</name>
</gene>
<keyword evidence="4" id="KW-1185">Reference proteome</keyword>
<proteinExistence type="inferred from homology"/>
<dbReference type="Pfam" id="PF04303">
    <property type="entry name" value="PrpF"/>
    <property type="match status" value="1"/>
</dbReference>
<dbReference type="PANTHER" id="PTHR43709:SF2">
    <property type="entry name" value="DUF453 DOMAIN PROTEIN (AFU_ORTHOLOGUE AFUA_6G00360)"/>
    <property type="match status" value="1"/>
</dbReference>
<dbReference type="EMBL" id="JAUJDW010000004">
    <property type="protein sequence ID" value="KAK0663273.1"/>
    <property type="molecule type" value="Genomic_DNA"/>
</dbReference>
<dbReference type="CDD" id="cd05233">
    <property type="entry name" value="SDR_c"/>
    <property type="match status" value="1"/>
</dbReference>
<dbReference type="PANTHER" id="PTHR43709">
    <property type="entry name" value="ACONITATE ISOMERASE-RELATED"/>
    <property type="match status" value="1"/>
</dbReference>
<evidence type="ECO:0000313" key="4">
    <source>
        <dbReference type="Proteomes" id="UP001175001"/>
    </source>
</evidence>
<dbReference type="InterPro" id="IPR007400">
    <property type="entry name" value="PrpF-like"/>
</dbReference>
<evidence type="ECO:0000313" key="3">
    <source>
        <dbReference type="EMBL" id="KAK0663273.1"/>
    </source>
</evidence>
<reference evidence="3" key="1">
    <citation type="submission" date="2023-06" db="EMBL/GenBank/DDBJ databases">
        <title>Multi-omics analyses reveal the molecular pathogenesis toolkit of Lasiodiplodia hormozganensis, a cross-kingdom pathogen.</title>
        <authorList>
            <person name="Felix C."/>
            <person name="Meneses R."/>
            <person name="Goncalves M.F.M."/>
            <person name="Tilleman L."/>
            <person name="Duarte A.S."/>
            <person name="Jorrin-Novo J.V."/>
            <person name="Van De Peer Y."/>
            <person name="Deforce D."/>
            <person name="Van Nieuwerburgh F."/>
            <person name="Esteves A.C."/>
            <person name="Alves A."/>
        </authorList>
    </citation>
    <scope>NUCLEOTIDE SEQUENCE</scope>
    <source>
        <strain evidence="3">CBS 339.90</strain>
    </source>
</reference>
<dbReference type="InterPro" id="IPR036291">
    <property type="entry name" value="NAD(P)-bd_dom_sf"/>
</dbReference>